<comment type="caution">
    <text evidence="1">The sequence shown here is derived from an EMBL/GenBank/DDBJ whole genome shotgun (WGS) entry which is preliminary data.</text>
</comment>
<organism evidence="1 2">
    <name type="scientific">Dreissena polymorpha</name>
    <name type="common">Zebra mussel</name>
    <name type="synonym">Mytilus polymorpha</name>
    <dbReference type="NCBI Taxonomy" id="45954"/>
    <lineage>
        <taxon>Eukaryota</taxon>
        <taxon>Metazoa</taxon>
        <taxon>Spiralia</taxon>
        <taxon>Lophotrochozoa</taxon>
        <taxon>Mollusca</taxon>
        <taxon>Bivalvia</taxon>
        <taxon>Autobranchia</taxon>
        <taxon>Heteroconchia</taxon>
        <taxon>Euheterodonta</taxon>
        <taxon>Imparidentia</taxon>
        <taxon>Neoheterodontei</taxon>
        <taxon>Myida</taxon>
        <taxon>Dreissenoidea</taxon>
        <taxon>Dreissenidae</taxon>
        <taxon>Dreissena</taxon>
    </lineage>
</organism>
<dbReference type="AlphaFoldDB" id="A0A9D4QIM5"/>
<reference evidence="1" key="1">
    <citation type="journal article" date="2019" name="bioRxiv">
        <title>The Genome of the Zebra Mussel, Dreissena polymorpha: A Resource for Invasive Species Research.</title>
        <authorList>
            <person name="McCartney M.A."/>
            <person name="Auch B."/>
            <person name="Kono T."/>
            <person name="Mallez S."/>
            <person name="Zhang Y."/>
            <person name="Obille A."/>
            <person name="Becker A."/>
            <person name="Abrahante J.E."/>
            <person name="Garbe J."/>
            <person name="Badalamenti J.P."/>
            <person name="Herman A."/>
            <person name="Mangelson H."/>
            <person name="Liachko I."/>
            <person name="Sullivan S."/>
            <person name="Sone E.D."/>
            <person name="Koren S."/>
            <person name="Silverstein K.A.T."/>
            <person name="Beckman K.B."/>
            <person name="Gohl D.M."/>
        </authorList>
    </citation>
    <scope>NUCLEOTIDE SEQUENCE</scope>
    <source>
        <strain evidence="1">Duluth1</strain>
        <tissue evidence="1">Whole animal</tissue>
    </source>
</reference>
<gene>
    <name evidence="1" type="ORF">DPMN_106537</name>
</gene>
<accession>A0A9D4QIM5</accession>
<dbReference type="EMBL" id="JAIWYP010000004">
    <property type="protein sequence ID" value="KAH3833233.1"/>
    <property type="molecule type" value="Genomic_DNA"/>
</dbReference>
<proteinExistence type="predicted"/>
<name>A0A9D4QIM5_DREPO</name>
<keyword evidence="2" id="KW-1185">Reference proteome</keyword>
<evidence type="ECO:0000313" key="2">
    <source>
        <dbReference type="Proteomes" id="UP000828390"/>
    </source>
</evidence>
<sequence length="84" mass="9496">MNNSNRSDEEGTNAADIIDRVPAGSIIQAPDIECIRMEMMETLRREVREAARDVALNYLQLSGSGRVIPEVDTELYQTHLYTQL</sequence>
<reference evidence="1" key="2">
    <citation type="submission" date="2020-11" db="EMBL/GenBank/DDBJ databases">
        <authorList>
            <person name="McCartney M.A."/>
            <person name="Auch B."/>
            <person name="Kono T."/>
            <person name="Mallez S."/>
            <person name="Becker A."/>
            <person name="Gohl D.M."/>
            <person name="Silverstein K.A.T."/>
            <person name="Koren S."/>
            <person name="Bechman K.B."/>
            <person name="Herman A."/>
            <person name="Abrahante J.E."/>
            <person name="Garbe J."/>
        </authorList>
    </citation>
    <scope>NUCLEOTIDE SEQUENCE</scope>
    <source>
        <strain evidence="1">Duluth1</strain>
        <tissue evidence="1">Whole animal</tissue>
    </source>
</reference>
<dbReference type="Proteomes" id="UP000828390">
    <property type="component" value="Unassembled WGS sequence"/>
</dbReference>
<evidence type="ECO:0000313" key="1">
    <source>
        <dbReference type="EMBL" id="KAH3833233.1"/>
    </source>
</evidence>
<protein>
    <submittedName>
        <fullName evidence="1">Uncharacterized protein</fullName>
    </submittedName>
</protein>